<name>A0AAD7RZK4_9TELE</name>
<accession>A0AAD7RZK4</accession>
<keyword evidence="9" id="KW-0130">Cell adhesion</keyword>
<evidence type="ECO:0000313" key="17">
    <source>
        <dbReference type="Proteomes" id="UP001221898"/>
    </source>
</evidence>
<evidence type="ECO:0000256" key="3">
    <source>
        <dbReference type="ARBA" id="ARBA00022475"/>
    </source>
</evidence>
<dbReference type="GO" id="GO:0000902">
    <property type="term" value="P:cell morphogenesis"/>
    <property type="evidence" value="ECO:0007669"/>
    <property type="project" value="TreeGrafter"/>
</dbReference>
<dbReference type="GO" id="GO:0016342">
    <property type="term" value="C:catenin complex"/>
    <property type="evidence" value="ECO:0007669"/>
    <property type="project" value="TreeGrafter"/>
</dbReference>
<dbReference type="GO" id="GO:0045296">
    <property type="term" value="F:cadherin binding"/>
    <property type="evidence" value="ECO:0007669"/>
    <property type="project" value="TreeGrafter"/>
</dbReference>
<dbReference type="GO" id="GO:0060027">
    <property type="term" value="P:convergent extension involved in gastrulation"/>
    <property type="evidence" value="ECO:0007669"/>
    <property type="project" value="UniProtKB-ARBA"/>
</dbReference>
<dbReference type="GO" id="GO:0005912">
    <property type="term" value="C:adherens junction"/>
    <property type="evidence" value="ECO:0007669"/>
    <property type="project" value="TreeGrafter"/>
</dbReference>
<dbReference type="GO" id="GO:0044331">
    <property type="term" value="P:cell-cell adhesion mediated by cadherin"/>
    <property type="evidence" value="ECO:0007669"/>
    <property type="project" value="TreeGrafter"/>
</dbReference>
<evidence type="ECO:0000256" key="7">
    <source>
        <dbReference type="ARBA" id="ARBA00022737"/>
    </source>
</evidence>
<proteinExistence type="predicted"/>
<evidence type="ECO:0000256" key="11">
    <source>
        <dbReference type="ARBA" id="ARBA00023180"/>
    </source>
</evidence>
<dbReference type="PANTHER" id="PTHR24027">
    <property type="entry name" value="CADHERIN-23"/>
    <property type="match status" value="1"/>
</dbReference>
<dbReference type="SUPFAM" id="SSF49313">
    <property type="entry name" value="Cadherin-like"/>
    <property type="match status" value="5"/>
</dbReference>
<evidence type="ECO:0000256" key="8">
    <source>
        <dbReference type="ARBA" id="ARBA00022837"/>
    </source>
</evidence>
<dbReference type="InterPro" id="IPR002126">
    <property type="entry name" value="Cadherin-like_dom"/>
</dbReference>
<evidence type="ECO:0000256" key="12">
    <source>
        <dbReference type="PROSITE-ProRule" id="PRU00043"/>
    </source>
</evidence>
<keyword evidence="13" id="KW-0812">Transmembrane</keyword>
<comment type="caution">
    <text evidence="16">The sequence shown here is derived from an EMBL/GenBank/DDBJ whole genome shotgun (WGS) entry which is preliminary data.</text>
</comment>
<evidence type="ECO:0000313" key="16">
    <source>
        <dbReference type="EMBL" id="KAJ8391896.1"/>
    </source>
</evidence>
<dbReference type="GO" id="GO:0008013">
    <property type="term" value="F:beta-catenin binding"/>
    <property type="evidence" value="ECO:0007669"/>
    <property type="project" value="TreeGrafter"/>
</dbReference>
<evidence type="ECO:0000256" key="9">
    <source>
        <dbReference type="ARBA" id="ARBA00022889"/>
    </source>
</evidence>
<comment type="subcellular location">
    <subcellularLocation>
        <location evidence="1">Cell membrane</location>
    </subcellularLocation>
    <subcellularLocation>
        <location evidence="2">Cytoplasm</location>
    </subcellularLocation>
</comment>
<keyword evidence="17" id="KW-1185">Reference proteome</keyword>
<dbReference type="CDD" id="cd11304">
    <property type="entry name" value="Cadherin_repeat"/>
    <property type="match status" value="4"/>
</dbReference>
<dbReference type="InterPro" id="IPR015919">
    <property type="entry name" value="Cadherin-like_sf"/>
</dbReference>
<keyword evidence="13" id="KW-1133">Transmembrane helix</keyword>
<dbReference type="SMART" id="SM00112">
    <property type="entry name" value="CA"/>
    <property type="match status" value="5"/>
</dbReference>
<evidence type="ECO:0000259" key="15">
    <source>
        <dbReference type="PROSITE" id="PS50268"/>
    </source>
</evidence>
<dbReference type="GO" id="GO:0016477">
    <property type="term" value="P:cell migration"/>
    <property type="evidence" value="ECO:0007669"/>
    <property type="project" value="TreeGrafter"/>
</dbReference>
<dbReference type="GO" id="GO:0007043">
    <property type="term" value="P:cell-cell junction assembly"/>
    <property type="evidence" value="ECO:0007669"/>
    <property type="project" value="TreeGrafter"/>
</dbReference>
<dbReference type="InterPro" id="IPR020894">
    <property type="entry name" value="Cadherin_CS"/>
</dbReference>
<evidence type="ECO:0000256" key="2">
    <source>
        <dbReference type="ARBA" id="ARBA00004496"/>
    </source>
</evidence>
<dbReference type="AlphaFoldDB" id="A0AAD7RZK4"/>
<dbReference type="InterPro" id="IPR039808">
    <property type="entry name" value="Cadherin"/>
</dbReference>
<gene>
    <name evidence="16" type="ORF">AAFF_G00083670</name>
</gene>
<dbReference type="EMBL" id="JAINUG010000151">
    <property type="protein sequence ID" value="KAJ8391896.1"/>
    <property type="molecule type" value="Genomic_DNA"/>
</dbReference>
<dbReference type="FunFam" id="2.60.40.60:FF:000019">
    <property type="entry name" value="Cadherin 2"/>
    <property type="match status" value="1"/>
</dbReference>
<evidence type="ECO:0000256" key="5">
    <source>
        <dbReference type="ARBA" id="ARBA00022723"/>
    </source>
</evidence>
<dbReference type="Proteomes" id="UP001221898">
    <property type="component" value="Unassembled WGS sequence"/>
</dbReference>
<dbReference type="FunFam" id="2.60.40.60:FF:000011">
    <property type="entry name" value="Cadherin 1"/>
    <property type="match status" value="1"/>
</dbReference>
<keyword evidence="11" id="KW-0325">Glycoprotein</keyword>
<dbReference type="GO" id="GO:0007156">
    <property type="term" value="P:homophilic cell adhesion via plasma membrane adhesion molecules"/>
    <property type="evidence" value="ECO:0007669"/>
    <property type="project" value="InterPro"/>
</dbReference>
<evidence type="ECO:0000256" key="14">
    <source>
        <dbReference type="SAM" id="SignalP"/>
    </source>
</evidence>
<reference evidence="16" key="1">
    <citation type="journal article" date="2023" name="Science">
        <title>Genome structures resolve the early diversification of teleost fishes.</title>
        <authorList>
            <person name="Parey E."/>
            <person name="Louis A."/>
            <person name="Montfort J."/>
            <person name="Bouchez O."/>
            <person name="Roques C."/>
            <person name="Iampietro C."/>
            <person name="Lluch J."/>
            <person name="Castinel A."/>
            <person name="Donnadieu C."/>
            <person name="Desvignes T."/>
            <person name="Floi Bucao C."/>
            <person name="Jouanno E."/>
            <person name="Wen M."/>
            <person name="Mejri S."/>
            <person name="Dirks R."/>
            <person name="Jansen H."/>
            <person name="Henkel C."/>
            <person name="Chen W.J."/>
            <person name="Zahm M."/>
            <person name="Cabau C."/>
            <person name="Klopp C."/>
            <person name="Thompson A.W."/>
            <person name="Robinson-Rechavi M."/>
            <person name="Braasch I."/>
            <person name="Lecointre G."/>
            <person name="Bobe J."/>
            <person name="Postlethwait J.H."/>
            <person name="Berthelot C."/>
            <person name="Roest Crollius H."/>
            <person name="Guiguen Y."/>
        </authorList>
    </citation>
    <scope>NUCLEOTIDE SEQUENCE</scope>
    <source>
        <strain evidence="16">NC1722</strain>
    </source>
</reference>
<dbReference type="GO" id="GO:0005509">
    <property type="term" value="F:calcium ion binding"/>
    <property type="evidence" value="ECO:0007669"/>
    <property type="project" value="UniProtKB-UniRule"/>
</dbReference>
<keyword evidence="8 12" id="KW-0106">Calcium</keyword>
<dbReference type="PANTHER" id="PTHR24027:SF433">
    <property type="entry name" value="CADHERIN 27-RELATED"/>
    <property type="match status" value="1"/>
</dbReference>
<evidence type="ECO:0000256" key="6">
    <source>
        <dbReference type="ARBA" id="ARBA00022729"/>
    </source>
</evidence>
<dbReference type="PRINTS" id="PR00205">
    <property type="entry name" value="CADHERIN"/>
</dbReference>
<evidence type="ECO:0000256" key="4">
    <source>
        <dbReference type="ARBA" id="ARBA00022490"/>
    </source>
</evidence>
<dbReference type="Gene3D" id="2.60.40.60">
    <property type="entry name" value="Cadherins"/>
    <property type="match status" value="5"/>
</dbReference>
<dbReference type="PROSITE" id="PS00232">
    <property type="entry name" value="CADHERIN_1"/>
    <property type="match status" value="2"/>
</dbReference>
<dbReference type="GO" id="GO:0016339">
    <property type="term" value="P:calcium-dependent cell-cell adhesion via plasma membrane cell adhesion molecules"/>
    <property type="evidence" value="ECO:0007669"/>
    <property type="project" value="TreeGrafter"/>
</dbReference>
<evidence type="ECO:0000256" key="13">
    <source>
        <dbReference type="SAM" id="Phobius"/>
    </source>
</evidence>
<dbReference type="GO" id="GO:0005737">
    <property type="term" value="C:cytoplasm"/>
    <property type="evidence" value="ECO:0007669"/>
    <property type="project" value="UniProtKB-SubCell"/>
</dbReference>
<feature type="domain" description="Cadherin" evidence="15">
    <location>
        <begin position="117"/>
        <end position="215"/>
    </location>
</feature>
<keyword evidence="7" id="KW-0677">Repeat</keyword>
<keyword evidence="3" id="KW-1003">Cell membrane</keyword>
<sequence>MSGCIMKVVDIILLVTLYLRIIDSSSSESRIRQKRAWIIDSFTIEEEHPGPFPFKLGKVHVDRDYRVAFKLHGSGVDEDPKNILKIDEGTGVISVFGKVDYEQYQVLKLKFEARNVSNQQVDTRLGVEITILDINDHPPKFQMDVYETSIEESKNQEFFIEENGRISFRGCLDYEKAEKYTIVVEAKDCGEVVRLSSSSTVIVHILDKNNHPPVFIGRTGTGQVKERASGISPMRIHIKDEDTKGTAAWRAKYTINGDRGEHFQIQTDPETNDGILTVINPLDYEEGAERHLSITVENKEPYFSCQVKRKTSTSLWMVTHIVGDPGKGGVPGSMTENITIIVEDVNDPPEFTHHMKDAVVEENIEIGHSLDTFTARDPDGYLATDIEYVKGDDPGGWVKVDSKTGEITTAKILDRESPFVMNSTYVVTLYAVDKGNPPMTGTGTLTIHLKDKNDNLPQLHVNTISMCFSDATTMTNITAYDLDDAPYSGPFRFELLGDVKGKWSLDSNYGTTVNLIKKGTVYAGPHELQLKIYDRQEHFSLQNLSVTVCDCSIGPNCLIRGASSTQINGSAIGIIFAALLVLLGVLLLSFLLTCEREKIDFPFLNESGDVLLSSNIEKPGTDCQIHSNYSKWTSIKQKYLKVSIRTMVHIIKQISINRLEIKNQPIKIYTKTGRGMDTIHMAAISCTRP</sequence>
<dbReference type="Pfam" id="PF00028">
    <property type="entry name" value="Cadherin"/>
    <property type="match status" value="3"/>
</dbReference>
<evidence type="ECO:0000256" key="10">
    <source>
        <dbReference type="ARBA" id="ARBA00023136"/>
    </source>
</evidence>
<keyword evidence="5" id="KW-0479">Metal-binding</keyword>
<feature type="domain" description="Cadherin" evidence="15">
    <location>
        <begin position="231"/>
        <end position="351"/>
    </location>
</feature>
<organism evidence="16 17">
    <name type="scientific">Aldrovandia affinis</name>
    <dbReference type="NCBI Taxonomy" id="143900"/>
    <lineage>
        <taxon>Eukaryota</taxon>
        <taxon>Metazoa</taxon>
        <taxon>Chordata</taxon>
        <taxon>Craniata</taxon>
        <taxon>Vertebrata</taxon>
        <taxon>Euteleostomi</taxon>
        <taxon>Actinopterygii</taxon>
        <taxon>Neopterygii</taxon>
        <taxon>Teleostei</taxon>
        <taxon>Notacanthiformes</taxon>
        <taxon>Halosauridae</taxon>
        <taxon>Aldrovandia</taxon>
    </lineage>
</organism>
<dbReference type="FunFam" id="2.60.40.60:FF:000095">
    <property type="entry name" value="Cadherin 13"/>
    <property type="match status" value="1"/>
</dbReference>
<feature type="domain" description="Cadherin" evidence="15">
    <location>
        <begin position="352"/>
        <end position="459"/>
    </location>
</feature>
<feature type="signal peptide" evidence="14">
    <location>
        <begin position="1"/>
        <end position="24"/>
    </location>
</feature>
<keyword evidence="10 13" id="KW-0472">Membrane</keyword>
<feature type="chain" id="PRO_5041946915" description="Cadherin domain-containing protein" evidence="14">
    <location>
        <begin position="25"/>
        <end position="689"/>
    </location>
</feature>
<keyword evidence="4" id="KW-0963">Cytoplasm</keyword>
<dbReference type="PROSITE" id="PS50268">
    <property type="entry name" value="CADHERIN_2"/>
    <property type="match status" value="3"/>
</dbReference>
<keyword evidence="6 14" id="KW-0732">Signal</keyword>
<dbReference type="GO" id="GO:0034332">
    <property type="term" value="P:adherens junction organization"/>
    <property type="evidence" value="ECO:0007669"/>
    <property type="project" value="TreeGrafter"/>
</dbReference>
<protein>
    <recommendedName>
        <fullName evidence="15">Cadherin domain-containing protein</fullName>
    </recommendedName>
</protein>
<evidence type="ECO:0000256" key="1">
    <source>
        <dbReference type="ARBA" id="ARBA00004236"/>
    </source>
</evidence>
<feature type="transmembrane region" description="Helical" evidence="13">
    <location>
        <begin position="571"/>
        <end position="592"/>
    </location>
</feature>